<dbReference type="STRING" id="349521.HCH_06730"/>
<feature type="chain" id="PRO_5004214853" evidence="1">
    <location>
        <begin position="24"/>
        <end position="233"/>
    </location>
</feature>
<dbReference type="AlphaFoldDB" id="Q2S7L8"/>
<keyword evidence="3" id="KW-0378">Hydrolase</keyword>
<feature type="domain" description="DJ-1/PfpI" evidence="2">
    <location>
        <begin position="45"/>
        <end position="228"/>
    </location>
</feature>
<keyword evidence="1" id="KW-0732">Signal</keyword>
<proteinExistence type="predicted"/>
<evidence type="ECO:0000259" key="2">
    <source>
        <dbReference type="Pfam" id="PF01965"/>
    </source>
</evidence>
<dbReference type="eggNOG" id="COG0693">
    <property type="taxonomic scope" value="Bacteria"/>
</dbReference>
<dbReference type="KEGG" id="hch:HCH_06730"/>
<protein>
    <submittedName>
        <fullName evidence="3">Putative intracellular protease/amidase</fullName>
    </submittedName>
</protein>
<dbReference type="Pfam" id="PF01965">
    <property type="entry name" value="DJ-1_PfpI"/>
    <property type="match status" value="1"/>
</dbReference>
<dbReference type="EMBL" id="CP000155">
    <property type="protein sequence ID" value="ABC33356.1"/>
    <property type="molecule type" value="Genomic_DNA"/>
</dbReference>
<dbReference type="InterPro" id="IPR002818">
    <property type="entry name" value="DJ-1/PfpI"/>
</dbReference>
<dbReference type="RefSeq" id="WP_011400407.1">
    <property type="nucleotide sequence ID" value="NC_007645.1"/>
</dbReference>
<dbReference type="Proteomes" id="UP000000238">
    <property type="component" value="Chromosome"/>
</dbReference>
<gene>
    <name evidence="3" type="ordered locus">HCH_06730</name>
</gene>
<keyword evidence="4" id="KW-1185">Reference proteome</keyword>
<evidence type="ECO:0000313" key="3">
    <source>
        <dbReference type="EMBL" id="ABC33356.1"/>
    </source>
</evidence>
<evidence type="ECO:0000313" key="4">
    <source>
        <dbReference type="Proteomes" id="UP000000238"/>
    </source>
</evidence>
<dbReference type="HOGENOM" id="CLU_103358_0_0_6"/>
<dbReference type="Gene3D" id="3.40.50.880">
    <property type="match status" value="1"/>
</dbReference>
<reference evidence="3 4" key="1">
    <citation type="journal article" date="2005" name="Nucleic Acids Res.">
        <title>Genomic blueprint of Hahella chejuensis, a marine microbe producing an algicidal agent.</title>
        <authorList>
            <person name="Jeong H."/>
            <person name="Yim J.H."/>
            <person name="Lee C."/>
            <person name="Choi S.-H."/>
            <person name="Park Y.K."/>
            <person name="Yoon S.H."/>
            <person name="Hur C.-G."/>
            <person name="Kang H.-Y."/>
            <person name="Kim D."/>
            <person name="Lee H.H."/>
            <person name="Park K.H."/>
            <person name="Park S.-H."/>
            <person name="Park H.-S."/>
            <person name="Lee H.K."/>
            <person name="Oh T.K."/>
            <person name="Kim J.F."/>
        </authorList>
    </citation>
    <scope>NUCLEOTIDE SEQUENCE [LARGE SCALE GENOMIC DNA]</scope>
    <source>
        <strain evidence="3 4">KCTC 2396</strain>
    </source>
</reference>
<dbReference type="SUPFAM" id="SSF52317">
    <property type="entry name" value="Class I glutamine amidotransferase-like"/>
    <property type="match status" value="1"/>
</dbReference>
<keyword evidence="3" id="KW-0645">Protease</keyword>
<feature type="signal peptide" evidence="1">
    <location>
        <begin position="1"/>
        <end position="23"/>
    </location>
</feature>
<dbReference type="GO" id="GO:0006508">
    <property type="term" value="P:proteolysis"/>
    <property type="evidence" value="ECO:0007669"/>
    <property type="project" value="UniProtKB-KW"/>
</dbReference>
<dbReference type="GO" id="GO:0008233">
    <property type="term" value="F:peptidase activity"/>
    <property type="evidence" value="ECO:0007669"/>
    <property type="project" value="UniProtKB-KW"/>
</dbReference>
<dbReference type="PANTHER" id="PTHR43068">
    <property type="entry name" value="SLR1854 PROTEIN"/>
    <property type="match status" value="1"/>
</dbReference>
<dbReference type="PANTHER" id="PTHR43068:SF1">
    <property type="entry name" value="SLR1854 PROTEIN"/>
    <property type="match status" value="1"/>
</dbReference>
<evidence type="ECO:0000256" key="1">
    <source>
        <dbReference type="SAM" id="SignalP"/>
    </source>
</evidence>
<dbReference type="OrthoDB" id="9792284at2"/>
<dbReference type="InterPro" id="IPR029062">
    <property type="entry name" value="Class_I_gatase-like"/>
</dbReference>
<organism evidence="3 4">
    <name type="scientific">Hahella chejuensis (strain KCTC 2396)</name>
    <dbReference type="NCBI Taxonomy" id="349521"/>
    <lineage>
        <taxon>Bacteria</taxon>
        <taxon>Pseudomonadati</taxon>
        <taxon>Pseudomonadota</taxon>
        <taxon>Gammaproteobacteria</taxon>
        <taxon>Oceanospirillales</taxon>
        <taxon>Hahellaceae</taxon>
        <taxon>Hahella</taxon>
    </lineage>
</organism>
<name>Q2S7L8_HAHCH</name>
<sequence length="233" mass="25776">MYLRSTTLLLAALTLFASLFSSASSVEIPQITVQTPPVTGEYKGKIGVLVEEHFDETELVAFQQYFPVHGYEVVFMSYLWGQPELTFNGNDHQRQVVVKTDITQVDLSQYAGVILIGGYAMDRLRYETELSDDGVSRAPALAFLRQVIATDRIKIGAICHSLWLFTADPSLLQGRKVTAAHNIAADVRNAGGVLQVENNQAVDTFVDGHLITGKHPAVVDVFMETFLRELDKS</sequence>
<accession>Q2S7L8</accession>